<organism evidence="1 2">
    <name type="scientific">Paramecium pentaurelia</name>
    <dbReference type="NCBI Taxonomy" id="43138"/>
    <lineage>
        <taxon>Eukaryota</taxon>
        <taxon>Sar</taxon>
        <taxon>Alveolata</taxon>
        <taxon>Ciliophora</taxon>
        <taxon>Intramacronucleata</taxon>
        <taxon>Oligohymenophorea</taxon>
        <taxon>Peniculida</taxon>
        <taxon>Parameciidae</taxon>
        <taxon>Paramecium</taxon>
    </lineage>
</organism>
<evidence type="ECO:0000313" key="2">
    <source>
        <dbReference type="Proteomes" id="UP000689195"/>
    </source>
</evidence>
<name>A0A8S1X515_9CILI</name>
<sequence>MNTELISNIQFRLIDFKIWLQSKQKNLRLINLLNSKNKERILQYMSNQDHAEVYLATVIGINPKNILYN</sequence>
<dbReference type="Proteomes" id="UP000689195">
    <property type="component" value="Unassembled WGS sequence"/>
</dbReference>
<comment type="caution">
    <text evidence="1">The sequence shown here is derived from an EMBL/GenBank/DDBJ whole genome shotgun (WGS) entry which is preliminary data.</text>
</comment>
<protein>
    <submittedName>
        <fullName evidence="1">Uncharacterized protein</fullName>
    </submittedName>
</protein>
<dbReference type="EMBL" id="CAJJDO010000114">
    <property type="protein sequence ID" value="CAD8197224.1"/>
    <property type="molecule type" value="Genomic_DNA"/>
</dbReference>
<keyword evidence="2" id="KW-1185">Reference proteome</keyword>
<gene>
    <name evidence="1" type="ORF">PPENT_87.1.T1140180</name>
</gene>
<dbReference type="AlphaFoldDB" id="A0A8S1X515"/>
<evidence type="ECO:0000313" key="1">
    <source>
        <dbReference type="EMBL" id="CAD8197224.1"/>
    </source>
</evidence>
<accession>A0A8S1X515</accession>
<proteinExistence type="predicted"/>
<reference evidence="1" key="1">
    <citation type="submission" date="2021-01" db="EMBL/GenBank/DDBJ databases">
        <authorList>
            <consortium name="Genoscope - CEA"/>
            <person name="William W."/>
        </authorList>
    </citation>
    <scope>NUCLEOTIDE SEQUENCE</scope>
</reference>